<evidence type="ECO:0000256" key="1">
    <source>
        <dbReference type="ARBA" id="ARBA00022723"/>
    </source>
</evidence>
<dbReference type="NCBIfam" id="TIGR01484">
    <property type="entry name" value="HAD-SF-IIB"/>
    <property type="match status" value="1"/>
</dbReference>
<evidence type="ECO:0000313" key="5">
    <source>
        <dbReference type="Proteomes" id="UP000038011"/>
    </source>
</evidence>
<keyword evidence="1" id="KW-0479">Metal-binding</keyword>
<dbReference type="RefSeq" id="WP_053999167.1">
    <property type="nucleotide sequence ID" value="NZ_JXMU01000013.1"/>
</dbReference>
<keyword evidence="3" id="KW-0460">Magnesium</keyword>
<dbReference type="Gene3D" id="3.30.980.20">
    <property type="entry name" value="Putative mannosyl-3-phosphoglycerate phosphatase, domain 2"/>
    <property type="match status" value="1"/>
</dbReference>
<dbReference type="STRING" id="1514904.SU32_09740"/>
<keyword evidence="5" id="KW-1185">Reference proteome</keyword>
<dbReference type="GO" id="GO:0000287">
    <property type="term" value="F:magnesium ion binding"/>
    <property type="evidence" value="ECO:0007669"/>
    <property type="project" value="TreeGrafter"/>
</dbReference>
<evidence type="ECO:0000313" key="4">
    <source>
        <dbReference type="EMBL" id="KPB01166.1"/>
    </source>
</evidence>
<dbReference type="EMBL" id="JXMU01000013">
    <property type="protein sequence ID" value="KPB01166.1"/>
    <property type="molecule type" value="Genomic_DNA"/>
</dbReference>
<reference evidence="4 5" key="1">
    <citation type="submission" date="2015-01" db="EMBL/GenBank/DDBJ databases">
        <title>Ahrensia donghaiensis sp. nov., a novel dimethylsulphoniopropionate-cleavage bacterium isolated from seawater and emended descriptions of the genus Ahrensia and Ahrensia kielensis.</title>
        <authorList>
            <person name="Liu J."/>
        </authorList>
    </citation>
    <scope>NUCLEOTIDE SEQUENCE [LARGE SCALE GENOMIC DNA]</scope>
    <source>
        <strain evidence="4 5">LZD062</strain>
    </source>
</reference>
<dbReference type="PATRIC" id="fig|1514904.3.peg.778"/>
<dbReference type="SFLD" id="SFLDG01140">
    <property type="entry name" value="C2.B:_Phosphomannomutase_and_P"/>
    <property type="match status" value="1"/>
</dbReference>
<dbReference type="AlphaFoldDB" id="A0A0M9GMV1"/>
<dbReference type="Pfam" id="PF08282">
    <property type="entry name" value="Hydrolase_3"/>
    <property type="match status" value="1"/>
</dbReference>
<dbReference type="OrthoDB" id="193379at2"/>
<dbReference type="InterPro" id="IPR006379">
    <property type="entry name" value="HAD-SF_hydro_IIB"/>
</dbReference>
<dbReference type="Gene3D" id="3.40.50.1000">
    <property type="entry name" value="HAD superfamily/HAD-like"/>
    <property type="match status" value="1"/>
</dbReference>
<dbReference type="InterPro" id="IPR036412">
    <property type="entry name" value="HAD-like_sf"/>
</dbReference>
<protein>
    <submittedName>
        <fullName evidence="4">Mannosyl-3-phosphoglycerate phosphatase</fullName>
    </submittedName>
</protein>
<dbReference type="GO" id="GO:0050531">
    <property type="term" value="F:mannosyl-3-phosphoglycerate phosphatase activity"/>
    <property type="evidence" value="ECO:0007669"/>
    <property type="project" value="InterPro"/>
</dbReference>
<dbReference type="SUPFAM" id="SSF56784">
    <property type="entry name" value="HAD-like"/>
    <property type="match status" value="1"/>
</dbReference>
<dbReference type="PANTHER" id="PTHR10000">
    <property type="entry name" value="PHOSPHOSERINE PHOSPHATASE"/>
    <property type="match status" value="1"/>
</dbReference>
<evidence type="ECO:0000256" key="3">
    <source>
        <dbReference type="ARBA" id="ARBA00022842"/>
    </source>
</evidence>
<sequence length="268" mass="28798">MADRKLLVFTDLDGTLLDHETYSYDAALPAIEMLRQHNIGLILASSKTAAEIAPLRAELGFTHCPAIVENGAGLLSPNAQASEQDGRYQEIQTRLDSLPDDLRSRFTGFSQMTVEDVVAATSLSHDAAQLAKQRQFSEPGLFHGTDKERQAFIEAAKSAGLLAKQGGRFLTFSFGGDKAEQMRAIIAEQENATFSIALGDAPNDIGLIEAADIGVIIPNPAHGGIKPLAGEMSGQIIGADKNGPEGWNLTVLELVKKYATLKPMHEKD</sequence>
<dbReference type="GO" id="GO:0051479">
    <property type="term" value="P:mannosylglycerate biosynthetic process"/>
    <property type="evidence" value="ECO:0007669"/>
    <property type="project" value="InterPro"/>
</dbReference>
<organism evidence="4 5">
    <name type="scientific">Ahrensia marina</name>
    <dbReference type="NCBI Taxonomy" id="1514904"/>
    <lineage>
        <taxon>Bacteria</taxon>
        <taxon>Pseudomonadati</taxon>
        <taxon>Pseudomonadota</taxon>
        <taxon>Alphaproteobacteria</taxon>
        <taxon>Hyphomicrobiales</taxon>
        <taxon>Ahrensiaceae</taxon>
        <taxon>Ahrensia</taxon>
    </lineage>
</organism>
<dbReference type="InterPro" id="IPR023214">
    <property type="entry name" value="HAD_sf"/>
</dbReference>
<dbReference type="SFLD" id="SFLDS00003">
    <property type="entry name" value="Haloacid_Dehalogenase"/>
    <property type="match status" value="1"/>
</dbReference>
<proteinExistence type="predicted"/>
<comment type="caution">
    <text evidence="4">The sequence shown here is derived from an EMBL/GenBank/DDBJ whole genome shotgun (WGS) entry which is preliminary data.</text>
</comment>
<keyword evidence="2" id="KW-0378">Hydrolase</keyword>
<name>A0A0M9GMV1_9HYPH</name>
<dbReference type="GO" id="GO:0005829">
    <property type="term" value="C:cytosol"/>
    <property type="evidence" value="ECO:0007669"/>
    <property type="project" value="TreeGrafter"/>
</dbReference>
<dbReference type="InterPro" id="IPR006381">
    <property type="entry name" value="HAD-SF-IIB-MPGP"/>
</dbReference>
<dbReference type="Proteomes" id="UP000038011">
    <property type="component" value="Unassembled WGS sequence"/>
</dbReference>
<accession>A0A0M9GMV1</accession>
<dbReference type="PANTHER" id="PTHR10000:SF8">
    <property type="entry name" value="HAD SUPERFAMILY HYDROLASE-LIKE, TYPE 3"/>
    <property type="match status" value="1"/>
</dbReference>
<gene>
    <name evidence="4" type="ORF">SU32_09740</name>
</gene>
<dbReference type="SFLD" id="SFLDG01142">
    <property type="entry name" value="C2.B.2:_Mannosyl-3-phosphoglyc"/>
    <property type="match status" value="1"/>
</dbReference>
<evidence type="ECO:0000256" key="2">
    <source>
        <dbReference type="ARBA" id="ARBA00022801"/>
    </source>
</evidence>
<dbReference type="NCBIfam" id="TIGR01486">
    <property type="entry name" value="HAD-SF-IIB-MPGP"/>
    <property type="match status" value="1"/>
</dbReference>